<keyword evidence="2" id="KW-1185">Reference proteome</keyword>
<reference evidence="1 2" key="1">
    <citation type="journal article" date="2019" name="Syst. Appl. Microbiol.">
        <title>Microvirga tunisiensis sp. nov., a root nodule symbiotic bacterium isolated from Lupinus micranthus and L. luteus grown in Northern Tunisia.</title>
        <authorList>
            <person name="Msaddak A."/>
            <person name="Rejili M."/>
            <person name="Duran D."/>
            <person name="Mars M."/>
            <person name="Palacios J.M."/>
            <person name="Ruiz-Argueso T."/>
            <person name="Rey L."/>
            <person name="Imperial J."/>
        </authorList>
    </citation>
    <scope>NUCLEOTIDE SEQUENCE [LARGE SCALE GENOMIC DNA]</scope>
    <source>
        <strain evidence="1 2">Lmie10</strain>
    </source>
</reference>
<dbReference type="EMBL" id="VOSK01000093">
    <property type="protein sequence ID" value="MPR27513.1"/>
    <property type="molecule type" value="Genomic_DNA"/>
</dbReference>
<organism evidence="1 2">
    <name type="scientific">Microvirga tunisiensis</name>
    <dbReference type="NCBI Taxonomy" id="2108360"/>
    <lineage>
        <taxon>Bacteria</taxon>
        <taxon>Pseudomonadati</taxon>
        <taxon>Pseudomonadota</taxon>
        <taxon>Alphaproteobacteria</taxon>
        <taxon>Hyphomicrobiales</taxon>
        <taxon>Methylobacteriaceae</taxon>
        <taxon>Microvirga</taxon>
    </lineage>
</organism>
<sequence>MTVEIPLNEFAEESLEGTSSGVLQFSELLEQVWSLDLASDVLRECDVLLCHRGEREGGLVLSSNHYCPSKKG</sequence>
<accession>A0A5N7MKT0</accession>
<dbReference type="RefSeq" id="WP_152713838.1">
    <property type="nucleotide sequence ID" value="NZ_VOSJ01000093.1"/>
</dbReference>
<proteinExistence type="predicted"/>
<comment type="caution">
    <text evidence="1">The sequence shown here is derived from an EMBL/GenBank/DDBJ whole genome shotgun (WGS) entry which is preliminary data.</text>
</comment>
<gene>
    <name evidence="1" type="ORF">FS320_20590</name>
</gene>
<dbReference type="AlphaFoldDB" id="A0A5N7MKT0"/>
<protein>
    <submittedName>
        <fullName evidence="1">Uncharacterized protein</fullName>
    </submittedName>
</protein>
<evidence type="ECO:0000313" key="1">
    <source>
        <dbReference type="EMBL" id="MPR27513.1"/>
    </source>
</evidence>
<dbReference type="Proteomes" id="UP000403266">
    <property type="component" value="Unassembled WGS sequence"/>
</dbReference>
<evidence type="ECO:0000313" key="2">
    <source>
        <dbReference type="Proteomes" id="UP000403266"/>
    </source>
</evidence>
<name>A0A5N7MKT0_9HYPH</name>